<evidence type="ECO:0000313" key="17">
    <source>
        <dbReference type="Proteomes" id="UP000092952"/>
    </source>
</evidence>
<dbReference type="NCBIfam" id="NF008132">
    <property type="entry name" value="PRK10880.1"/>
    <property type="match status" value="1"/>
</dbReference>
<gene>
    <name evidence="16" type="ORF">PG2T_08485</name>
</gene>
<dbReference type="InterPro" id="IPR015797">
    <property type="entry name" value="NUDIX_hydrolase-like_dom_sf"/>
</dbReference>
<keyword evidence="12" id="KW-0234">DNA repair</keyword>
<organism evidence="16 17">
    <name type="scientific">Immundisolibacter cernigliae</name>
    <dbReference type="NCBI Taxonomy" id="1810504"/>
    <lineage>
        <taxon>Bacteria</taxon>
        <taxon>Pseudomonadati</taxon>
        <taxon>Pseudomonadota</taxon>
        <taxon>Gammaproteobacteria</taxon>
        <taxon>Immundisolibacterales</taxon>
        <taxon>Immundisolibacteraceae</taxon>
        <taxon>Immundisolibacter</taxon>
    </lineage>
</organism>
<evidence type="ECO:0000256" key="8">
    <source>
        <dbReference type="ARBA" id="ARBA00022763"/>
    </source>
</evidence>
<keyword evidence="13 14" id="KW-0326">Glycosidase</keyword>
<keyword evidence="10 14" id="KW-0408">Iron</keyword>
<dbReference type="GO" id="GO:0035485">
    <property type="term" value="F:adenine/guanine mispair binding"/>
    <property type="evidence" value="ECO:0007669"/>
    <property type="project" value="TreeGrafter"/>
</dbReference>
<dbReference type="GO" id="GO:0051539">
    <property type="term" value="F:4 iron, 4 sulfur cluster binding"/>
    <property type="evidence" value="ECO:0007669"/>
    <property type="project" value="UniProtKB-UniRule"/>
</dbReference>
<dbReference type="GO" id="GO:0032357">
    <property type="term" value="F:oxidized purine DNA binding"/>
    <property type="evidence" value="ECO:0007669"/>
    <property type="project" value="TreeGrafter"/>
</dbReference>
<dbReference type="InterPro" id="IPR011257">
    <property type="entry name" value="DNA_glycosylase"/>
</dbReference>
<dbReference type="GO" id="GO:0006298">
    <property type="term" value="P:mismatch repair"/>
    <property type="evidence" value="ECO:0007669"/>
    <property type="project" value="TreeGrafter"/>
</dbReference>
<dbReference type="PANTHER" id="PTHR42944">
    <property type="entry name" value="ADENINE DNA GLYCOSYLASE"/>
    <property type="match status" value="1"/>
</dbReference>
<evidence type="ECO:0000256" key="10">
    <source>
        <dbReference type="ARBA" id="ARBA00023004"/>
    </source>
</evidence>
<dbReference type="FunCoup" id="A0A1B1YXS2">
    <property type="interactions" value="377"/>
</dbReference>
<comment type="catalytic activity">
    <reaction evidence="1 14">
        <text>Hydrolyzes free adenine bases from 7,8-dihydro-8-oxoguanine:adenine mismatched double-stranded DNA, leaving an apurinic site.</text>
        <dbReference type="EC" id="3.2.2.31"/>
    </reaction>
</comment>
<evidence type="ECO:0000256" key="5">
    <source>
        <dbReference type="ARBA" id="ARBA00022023"/>
    </source>
</evidence>
<evidence type="ECO:0000256" key="12">
    <source>
        <dbReference type="ARBA" id="ARBA00023204"/>
    </source>
</evidence>
<sequence>MPEFATRLLAWHARAGRHDLPWQRPRTPYRVWLSEIMLQQTQVATVIPYFERFTARFATLPDLAAAPLDEVLHLWTGLGYYARARNLHRAAQQVCEQHSGQLPSELEALSALPGIGRSTAAAILAQAHGQRQPILDGNVKRVLCRHRAVPGWPGETAVQKQLWRIADALTPAGQAADYTQAIMDLGALVCTRARPRCADCPVSADCLARAAGSVADYPQPRPRRALPQRRTCLLLLRRADGSVLLERRPPAGIWGGLWSLPQYEGDLDSLSEWCRQRYGLLPGALQAGDGFVHTFSHFRLHITPLECPVSPADAVLDAPDRLWYNPINPPRLGLAAPVRRLLFA</sequence>
<dbReference type="OrthoDB" id="9802365at2"/>
<dbReference type="Gene3D" id="1.10.340.30">
    <property type="entry name" value="Hypothetical protein, domain 2"/>
    <property type="match status" value="1"/>
</dbReference>
<dbReference type="EMBL" id="CP014671">
    <property type="protein sequence ID" value="ANX05560.1"/>
    <property type="molecule type" value="Genomic_DNA"/>
</dbReference>
<comment type="similarity">
    <text evidence="3 14">Belongs to the Nth/MutY family.</text>
</comment>
<dbReference type="InterPro" id="IPR005760">
    <property type="entry name" value="A/G_AdeGlyc_MutY"/>
</dbReference>
<dbReference type="EC" id="3.2.2.31" evidence="4 14"/>
<dbReference type="STRING" id="1810504.PG2T_08485"/>
<dbReference type="InterPro" id="IPR029119">
    <property type="entry name" value="MutY_C"/>
</dbReference>
<dbReference type="KEGG" id="gbi:PG2T_08485"/>
<dbReference type="PANTHER" id="PTHR42944:SF1">
    <property type="entry name" value="ADENINE DNA GLYCOSYLASE"/>
    <property type="match status" value="1"/>
</dbReference>
<dbReference type="InterPro" id="IPR044298">
    <property type="entry name" value="MIG/MutY"/>
</dbReference>
<dbReference type="CDD" id="cd03431">
    <property type="entry name" value="NUDIX_DNA_Glycosylase_C-MutY"/>
    <property type="match status" value="1"/>
</dbReference>
<evidence type="ECO:0000256" key="2">
    <source>
        <dbReference type="ARBA" id="ARBA00002933"/>
    </source>
</evidence>
<comment type="function">
    <text evidence="2">Adenine glycosylase active on G-A mispairs. MutY also corrects error-prone DNA synthesis past GO lesions which are due to the oxidatively damaged form of guanine: 7,8-dihydro-8-oxoguanine (8-oxo-dGTP).</text>
</comment>
<dbReference type="Gene3D" id="3.90.79.10">
    <property type="entry name" value="Nucleoside Triphosphate Pyrophosphohydrolase"/>
    <property type="match status" value="1"/>
</dbReference>
<evidence type="ECO:0000256" key="9">
    <source>
        <dbReference type="ARBA" id="ARBA00022801"/>
    </source>
</evidence>
<keyword evidence="17" id="KW-1185">Reference proteome</keyword>
<dbReference type="Proteomes" id="UP000092952">
    <property type="component" value="Chromosome"/>
</dbReference>
<keyword evidence="7" id="KW-0479">Metal-binding</keyword>
<dbReference type="Pfam" id="PF14815">
    <property type="entry name" value="NUDIX_4"/>
    <property type="match status" value="1"/>
</dbReference>
<dbReference type="AlphaFoldDB" id="A0A1B1YXS2"/>
<comment type="cofactor">
    <cofactor evidence="14">
        <name>[4Fe-4S] cluster</name>
        <dbReference type="ChEBI" id="CHEBI:49883"/>
    </cofactor>
    <text evidence="14">Binds 1 [4Fe-4S] cluster.</text>
</comment>
<keyword evidence="11" id="KW-0411">Iron-sulfur</keyword>
<evidence type="ECO:0000256" key="3">
    <source>
        <dbReference type="ARBA" id="ARBA00008343"/>
    </source>
</evidence>
<evidence type="ECO:0000256" key="11">
    <source>
        <dbReference type="ARBA" id="ARBA00023014"/>
    </source>
</evidence>
<protein>
    <recommendedName>
        <fullName evidence="5 14">Adenine DNA glycosylase</fullName>
        <ecNumber evidence="4 14">3.2.2.31</ecNumber>
    </recommendedName>
</protein>
<evidence type="ECO:0000313" key="16">
    <source>
        <dbReference type="EMBL" id="ANX05560.1"/>
    </source>
</evidence>
<evidence type="ECO:0000256" key="4">
    <source>
        <dbReference type="ARBA" id="ARBA00012045"/>
    </source>
</evidence>
<dbReference type="GO" id="GO:0006284">
    <property type="term" value="P:base-excision repair"/>
    <property type="evidence" value="ECO:0007669"/>
    <property type="project" value="UniProtKB-UniRule"/>
</dbReference>
<dbReference type="Pfam" id="PF00730">
    <property type="entry name" value="HhH-GPD"/>
    <property type="match status" value="1"/>
</dbReference>
<accession>A0A1B1YXS2</accession>
<proteinExistence type="inferred from homology"/>
<dbReference type="NCBIfam" id="TIGR01084">
    <property type="entry name" value="mutY"/>
    <property type="match status" value="1"/>
</dbReference>
<evidence type="ECO:0000256" key="1">
    <source>
        <dbReference type="ARBA" id="ARBA00000843"/>
    </source>
</evidence>
<dbReference type="SUPFAM" id="SSF48150">
    <property type="entry name" value="DNA-glycosylase"/>
    <property type="match status" value="1"/>
</dbReference>
<dbReference type="InterPro" id="IPR003265">
    <property type="entry name" value="HhH-GPD_domain"/>
</dbReference>
<dbReference type="FunFam" id="1.10.340.30:FF:000002">
    <property type="entry name" value="Adenine DNA glycosylase"/>
    <property type="match status" value="1"/>
</dbReference>
<dbReference type="PROSITE" id="PS00764">
    <property type="entry name" value="ENDONUCLEASE_III_1"/>
    <property type="match status" value="1"/>
</dbReference>
<dbReference type="InterPro" id="IPR004035">
    <property type="entry name" value="Endouclease-III_FeS-bd_BS"/>
</dbReference>
<keyword evidence="9" id="KW-0378">Hydrolase</keyword>
<feature type="domain" description="HhH-GPD" evidence="15">
    <location>
        <begin position="37"/>
        <end position="188"/>
    </location>
</feature>
<keyword evidence="8 14" id="KW-0227">DNA damage</keyword>
<dbReference type="InParanoid" id="A0A1B1YXS2"/>
<evidence type="ECO:0000259" key="15">
    <source>
        <dbReference type="SMART" id="SM00478"/>
    </source>
</evidence>
<evidence type="ECO:0000256" key="6">
    <source>
        <dbReference type="ARBA" id="ARBA00022485"/>
    </source>
</evidence>
<dbReference type="SUPFAM" id="SSF55811">
    <property type="entry name" value="Nudix"/>
    <property type="match status" value="1"/>
</dbReference>
<dbReference type="GO" id="GO:0034039">
    <property type="term" value="F:8-oxo-7,8-dihydroguanine DNA N-glycosylase activity"/>
    <property type="evidence" value="ECO:0007669"/>
    <property type="project" value="TreeGrafter"/>
</dbReference>
<dbReference type="CDD" id="cd00056">
    <property type="entry name" value="ENDO3c"/>
    <property type="match status" value="1"/>
</dbReference>
<keyword evidence="6" id="KW-0004">4Fe-4S</keyword>
<evidence type="ECO:0000256" key="7">
    <source>
        <dbReference type="ARBA" id="ARBA00022723"/>
    </source>
</evidence>
<dbReference type="SMART" id="SM00478">
    <property type="entry name" value="ENDO3c"/>
    <property type="match status" value="1"/>
</dbReference>
<dbReference type="InterPro" id="IPR023170">
    <property type="entry name" value="HhH_base_excis_C"/>
</dbReference>
<evidence type="ECO:0000256" key="14">
    <source>
        <dbReference type="RuleBase" id="RU365096"/>
    </source>
</evidence>
<name>A0A1B1YXS2_9GAMM</name>
<evidence type="ECO:0000256" key="13">
    <source>
        <dbReference type="ARBA" id="ARBA00023295"/>
    </source>
</evidence>
<dbReference type="GO" id="GO:0000701">
    <property type="term" value="F:purine-specific mismatch base pair DNA N-glycosylase activity"/>
    <property type="evidence" value="ECO:0007669"/>
    <property type="project" value="UniProtKB-EC"/>
</dbReference>
<dbReference type="GO" id="GO:0046872">
    <property type="term" value="F:metal ion binding"/>
    <property type="evidence" value="ECO:0007669"/>
    <property type="project" value="UniProtKB-UniRule"/>
</dbReference>
<reference evidence="17" key="1">
    <citation type="submission" date="2016-03" db="EMBL/GenBank/DDBJ databases">
        <title>Complete genome sequence of Solimmundus cernigliae, representing a novel lineage of polycyclic aromatic hydrocarbon degraders within the Gammaproteobacteria.</title>
        <authorList>
            <person name="Singleton D.R."/>
            <person name="Dickey A.N."/>
            <person name="Scholl E.H."/>
            <person name="Wright F.A."/>
            <person name="Aitken M.D."/>
        </authorList>
    </citation>
    <scope>NUCLEOTIDE SEQUENCE [LARGE SCALE GENOMIC DNA]</scope>
    <source>
        <strain evidence="17">TR3.2</strain>
    </source>
</reference>
<dbReference type="Gene3D" id="1.10.1670.10">
    <property type="entry name" value="Helix-hairpin-Helix base-excision DNA repair enzymes (C-terminal)"/>
    <property type="match status" value="1"/>
</dbReference>